<evidence type="ECO:0000256" key="6">
    <source>
        <dbReference type="ARBA" id="ARBA00022679"/>
    </source>
</evidence>
<keyword evidence="5 9" id="KW-0032">Aminotransferase</keyword>
<dbReference type="InterPro" id="IPR015424">
    <property type="entry name" value="PyrdxlP-dep_Trfase"/>
</dbReference>
<name>A0A9Q5ZBW6_NOSLI</name>
<dbReference type="PANTHER" id="PTHR42832:SF3">
    <property type="entry name" value="L-GLUTAMINE--4-(METHYLSULFANYL)-2-OXOBUTANOATE AMINOTRANSFERASE"/>
    <property type="match status" value="1"/>
</dbReference>
<feature type="binding site" evidence="9">
    <location>
        <position position="38"/>
    </location>
    <ligand>
        <name>substrate</name>
    </ligand>
</feature>
<evidence type="ECO:0000259" key="11">
    <source>
        <dbReference type="Pfam" id="PF00155"/>
    </source>
</evidence>
<dbReference type="SUPFAM" id="SSF53383">
    <property type="entry name" value="PLP-dependent transferases"/>
    <property type="match status" value="1"/>
</dbReference>
<evidence type="ECO:0000313" key="12">
    <source>
        <dbReference type="EMBL" id="PHK03286.1"/>
    </source>
</evidence>
<feature type="binding site" evidence="9">
    <location>
        <position position="177"/>
    </location>
    <ligand>
        <name>pyridoxal 5'-phosphate</name>
        <dbReference type="ChEBI" id="CHEBI:597326"/>
    </ligand>
</feature>
<proteinExistence type="inferred from homology"/>
<protein>
    <recommendedName>
        <fullName evidence="4 9">LL-diaminopimelate aminotransferase</fullName>
        <shortName evidence="9">DAP-AT</shortName>
        <shortName evidence="9">DAP-aminotransferase</shortName>
        <shortName evidence="9">LL-DAP-aminotransferase</shortName>
        <ecNumber evidence="3 9">2.6.1.83</ecNumber>
    </recommendedName>
</protein>
<dbReference type="RefSeq" id="WP_099066751.1">
    <property type="nucleotide sequence ID" value="NZ_LAHD01000040.1"/>
</dbReference>
<evidence type="ECO:0000256" key="5">
    <source>
        <dbReference type="ARBA" id="ARBA00022576"/>
    </source>
</evidence>
<comment type="caution">
    <text evidence="12">The sequence shown here is derived from an EMBL/GenBank/DDBJ whole genome shotgun (WGS) entry which is preliminary data.</text>
</comment>
<dbReference type="GO" id="GO:0010285">
    <property type="term" value="F:L,L-diaminopimelate aminotransferase activity"/>
    <property type="evidence" value="ECO:0007669"/>
    <property type="project" value="UniProtKB-UniRule"/>
</dbReference>
<feature type="binding site" evidence="9">
    <location>
        <position position="177"/>
    </location>
    <ligand>
        <name>substrate</name>
    </ligand>
</feature>
<comment type="catalytic activity">
    <reaction evidence="8 9">
        <text>(2S,6S)-2,6-diaminopimelate + 2-oxoglutarate = (S)-2,3,4,5-tetrahydrodipicolinate + L-glutamate + H2O + H(+)</text>
        <dbReference type="Rhea" id="RHEA:23988"/>
        <dbReference type="ChEBI" id="CHEBI:15377"/>
        <dbReference type="ChEBI" id="CHEBI:15378"/>
        <dbReference type="ChEBI" id="CHEBI:16810"/>
        <dbReference type="ChEBI" id="CHEBI:16845"/>
        <dbReference type="ChEBI" id="CHEBI:29985"/>
        <dbReference type="ChEBI" id="CHEBI:57609"/>
        <dbReference type="EC" id="2.6.1.83"/>
    </reaction>
</comment>
<dbReference type="Pfam" id="PF00155">
    <property type="entry name" value="Aminotran_1_2"/>
    <property type="match status" value="1"/>
</dbReference>
<organism evidence="12 13">
    <name type="scientific">Nostoc linckia z8</name>
    <dbReference type="NCBI Taxonomy" id="1628746"/>
    <lineage>
        <taxon>Bacteria</taxon>
        <taxon>Bacillati</taxon>
        <taxon>Cyanobacteriota</taxon>
        <taxon>Cyanophyceae</taxon>
        <taxon>Nostocales</taxon>
        <taxon>Nostocaceae</taxon>
        <taxon>Nostoc</taxon>
    </lineage>
</organism>
<dbReference type="GO" id="GO:0030170">
    <property type="term" value="F:pyridoxal phosphate binding"/>
    <property type="evidence" value="ECO:0007669"/>
    <property type="project" value="UniProtKB-UniRule"/>
</dbReference>
<reference evidence="12 13" key="1">
    <citation type="submission" date="2015-02" db="EMBL/GenBank/DDBJ databases">
        <title>Nostoc linckia genome annotation.</title>
        <authorList>
            <person name="Zhou Z."/>
        </authorList>
    </citation>
    <scope>NUCLEOTIDE SEQUENCE [LARGE SCALE GENOMIC DNA]</scope>
    <source>
        <strain evidence="13">z8</strain>
    </source>
</reference>
<feature type="binding site" evidence="9">
    <location>
        <position position="127"/>
    </location>
    <ligand>
        <name>substrate</name>
    </ligand>
</feature>
<feature type="binding site" evidence="9">
    <location>
        <position position="67"/>
    </location>
    <ligand>
        <name>pyridoxal 5'-phosphate</name>
        <dbReference type="ChEBI" id="CHEBI:597326"/>
    </ligand>
</feature>
<feature type="binding site" evidence="9">
    <location>
        <position position="13"/>
    </location>
    <ligand>
        <name>substrate</name>
    </ligand>
</feature>
<evidence type="ECO:0000256" key="2">
    <source>
        <dbReference type="ARBA" id="ARBA00004982"/>
    </source>
</evidence>
<comment type="subunit">
    <text evidence="9">Homodimer.</text>
</comment>
<comment type="similarity">
    <text evidence="9">Belongs to the class-I pyridoxal-phosphate-dependent aminotransferase family. LL-diaminopimelate aminotransferase subfamily.</text>
</comment>
<feature type="binding site" evidence="9">
    <location>
        <position position="247"/>
    </location>
    <ligand>
        <name>pyridoxal 5'-phosphate</name>
        <dbReference type="ChEBI" id="CHEBI:597326"/>
    </ligand>
</feature>
<dbReference type="HAMAP" id="MF_01642">
    <property type="entry name" value="DapL_aminotrans_1"/>
    <property type="match status" value="1"/>
</dbReference>
<dbReference type="InterPro" id="IPR050881">
    <property type="entry name" value="LL-DAP_aminotransferase"/>
</dbReference>
<keyword evidence="6 9" id="KW-0808">Transferase</keyword>
<dbReference type="GO" id="GO:0033362">
    <property type="term" value="P:lysine biosynthetic process via diaminopimelate, diaminopimelate-aminotransferase pathway"/>
    <property type="evidence" value="ECO:0007669"/>
    <property type="project" value="UniProtKB-UniRule"/>
</dbReference>
<dbReference type="EC" id="2.6.1.83" evidence="3 9"/>
<dbReference type="InterPro" id="IPR015422">
    <property type="entry name" value="PyrdxlP-dep_Trfase_small"/>
</dbReference>
<dbReference type="PANTHER" id="PTHR42832">
    <property type="entry name" value="AMINO ACID AMINOTRANSFERASE"/>
    <property type="match status" value="1"/>
</dbReference>
<feature type="binding site" evidence="9">
    <location>
        <position position="208"/>
    </location>
    <ligand>
        <name>pyridoxal 5'-phosphate</name>
        <dbReference type="ChEBI" id="CHEBI:597326"/>
    </ligand>
</feature>
<feature type="binding site" evidence="9">
    <location>
        <position position="366"/>
    </location>
    <ligand>
        <name>substrate</name>
    </ligand>
</feature>
<evidence type="ECO:0000256" key="8">
    <source>
        <dbReference type="ARBA" id="ARBA00051934"/>
    </source>
</evidence>
<evidence type="ECO:0000256" key="1">
    <source>
        <dbReference type="ARBA" id="ARBA00001933"/>
    </source>
</evidence>
<dbReference type="InterPro" id="IPR004838">
    <property type="entry name" value="NHTrfase_class1_PyrdxlP-BS"/>
</dbReference>
<dbReference type="Gene3D" id="3.90.1150.10">
    <property type="entry name" value="Aspartate Aminotransferase, domain 1"/>
    <property type="match status" value="1"/>
</dbReference>
<sequence length="391" mass="43307">MQFAKRLEKIPPYLFAEIIQRQNELIAQGVDIINMGIGDPDKPTPNHILQVMHEAIEDASMHNYPPYRGTKEFRETAAKWMENRFGVTGLNPDTEIVSSIGSKEAIHNTFLAFVEPGDYTLIPDPGYPVYRTSTIFAGGESFAMPLKAENGFLPDLSSIPEEVAHKAKLLWINYPNNPTGALATLEFLEELVAFCKQYDILLCHDHAYSEMAYDGYKPPSVLQIPGAKDVALEFHSLSKSYNMTGWRVGFVAGNSVGIQGLAQVKTNVDSGVFKAIQQAAIAAYSNTTETELQAIMSVYQNRRDIIINGLQSLGWAIQPPKATLYVWTPVPGGYSSIEFVNLLLDKCGIVVPPGSGYGVYGEGFFRIALTISDERLREGIQRMRDAGIRYV</sequence>
<dbReference type="Gene3D" id="3.40.640.10">
    <property type="entry name" value="Type I PLP-dependent aspartate aminotransferase-like (Major domain)"/>
    <property type="match status" value="1"/>
</dbReference>
<evidence type="ECO:0000256" key="9">
    <source>
        <dbReference type="HAMAP-Rule" id="MF_01642"/>
    </source>
</evidence>
<dbReference type="GeneID" id="57091807"/>
<dbReference type="PROSITE" id="PS00105">
    <property type="entry name" value="AA_TRANSFER_CLASS_1"/>
    <property type="match status" value="1"/>
</dbReference>
<evidence type="ECO:0000256" key="4">
    <source>
        <dbReference type="ARBA" id="ARBA00018052"/>
    </source>
</evidence>
<dbReference type="InterPro" id="IPR019942">
    <property type="entry name" value="DapL/ALD1"/>
</dbReference>
<comment type="pathway">
    <text evidence="2 9">Amino-acid biosynthesis; L-lysine biosynthesis via DAP pathway; LL-2,6-diaminopimelate from (S)-tetrahydrodipicolinate (aminotransferase route): step 1/1.</text>
</comment>
<evidence type="ECO:0000256" key="7">
    <source>
        <dbReference type="ARBA" id="ARBA00022898"/>
    </source>
</evidence>
<dbReference type="InterPro" id="IPR004839">
    <property type="entry name" value="Aminotransferase_I/II_large"/>
</dbReference>
<comment type="function">
    <text evidence="9">Involved in the synthesis of meso-diaminopimelate (m-DAP or DL-DAP), required for both lysine and peptidoglycan biosynthesis. Catalyzes the direct conversion of tetrahydrodipicolinate to LL-diaminopimelate.</text>
</comment>
<comment type="cofactor">
    <cofactor evidence="1 9 10">
        <name>pyridoxal 5'-phosphate</name>
        <dbReference type="ChEBI" id="CHEBI:597326"/>
    </cofactor>
</comment>
<accession>A0A9Q5ZBW6</accession>
<dbReference type="NCBIfam" id="NF006756">
    <property type="entry name" value="PRK09276.1"/>
    <property type="match status" value="1"/>
</dbReference>
<gene>
    <name evidence="9" type="primary">dapL</name>
    <name evidence="12" type="ORF">VF08_15750</name>
</gene>
<dbReference type="CDD" id="cd00609">
    <property type="entry name" value="AAT_like"/>
    <property type="match status" value="1"/>
</dbReference>
<keyword evidence="7 9" id="KW-0663">Pyridoxal phosphate</keyword>
<dbReference type="InterPro" id="IPR015421">
    <property type="entry name" value="PyrdxlP-dep_Trfase_major"/>
</dbReference>
<feature type="domain" description="Aminotransferase class I/classII large" evidence="11">
    <location>
        <begin position="31"/>
        <end position="382"/>
    </location>
</feature>
<feature type="modified residue" description="N6-(pyridoxal phosphate)lysine" evidence="9">
    <location>
        <position position="239"/>
    </location>
</feature>
<evidence type="ECO:0000256" key="10">
    <source>
        <dbReference type="RuleBase" id="RU000481"/>
    </source>
</evidence>
<dbReference type="Proteomes" id="UP000222310">
    <property type="component" value="Unassembled WGS sequence"/>
</dbReference>
<dbReference type="EMBL" id="LAHD01000040">
    <property type="protein sequence ID" value="PHK03286.1"/>
    <property type="molecule type" value="Genomic_DNA"/>
</dbReference>
<evidence type="ECO:0000256" key="3">
    <source>
        <dbReference type="ARBA" id="ARBA00013138"/>
    </source>
</evidence>
<feature type="binding site" evidence="9">
    <location>
        <begin position="236"/>
        <end position="238"/>
    </location>
    <ligand>
        <name>pyridoxal 5'-phosphate</name>
        <dbReference type="ChEBI" id="CHEBI:597326"/>
    </ligand>
</feature>
<evidence type="ECO:0000313" key="13">
    <source>
        <dbReference type="Proteomes" id="UP000222310"/>
    </source>
</evidence>
<feature type="binding site" evidence="9">
    <location>
        <position position="127"/>
    </location>
    <ligand>
        <name>pyridoxal 5'-phosphate</name>
        <dbReference type="ChEBI" id="CHEBI:597326"/>
    </ligand>
</feature>
<dbReference type="AlphaFoldDB" id="A0A9Q5ZBW6"/>
<comment type="caution">
    <text evidence="9">Lacks conserved residue(s) required for the propagation of feature annotation.</text>
</comment>